<name>A0ABD0L0T7_9CAEN</name>
<reference evidence="2 3" key="1">
    <citation type="journal article" date="2023" name="Sci. Data">
        <title>Genome assembly of the Korean intertidal mud-creeper Batillaria attramentaria.</title>
        <authorList>
            <person name="Patra A.K."/>
            <person name="Ho P.T."/>
            <person name="Jun S."/>
            <person name="Lee S.J."/>
            <person name="Kim Y."/>
            <person name="Won Y.J."/>
        </authorList>
    </citation>
    <scope>NUCLEOTIDE SEQUENCE [LARGE SCALE GENOMIC DNA]</scope>
    <source>
        <strain evidence="2">Wonlab-2016</strain>
    </source>
</reference>
<evidence type="ECO:0000313" key="2">
    <source>
        <dbReference type="EMBL" id="KAK7492898.1"/>
    </source>
</evidence>
<organism evidence="2 3">
    <name type="scientific">Batillaria attramentaria</name>
    <dbReference type="NCBI Taxonomy" id="370345"/>
    <lineage>
        <taxon>Eukaryota</taxon>
        <taxon>Metazoa</taxon>
        <taxon>Spiralia</taxon>
        <taxon>Lophotrochozoa</taxon>
        <taxon>Mollusca</taxon>
        <taxon>Gastropoda</taxon>
        <taxon>Caenogastropoda</taxon>
        <taxon>Sorbeoconcha</taxon>
        <taxon>Cerithioidea</taxon>
        <taxon>Batillariidae</taxon>
        <taxon>Batillaria</taxon>
    </lineage>
</organism>
<feature type="compositionally biased region" description="Polar residues" evidence="1">
    <location>
        <begin position="64"/>
        <end position="73"/>
    </location>
</feature>
<accession>A0ABD0L0T7</accession>
<evidence type="ECO:0000313" key="3">
    <source>
        <dbReference type="Proteomes" id="UP001519460"/>
    </source>
</evidence>
<proteinExistence type="predicted"/>
<comment type="caution">
    <text evidence="2">The sequence shown here is derived from an EMBL/GenBank/DDBJ whole genome shotgun (WGS) entry which is preliminary data.</text>
</comment>
<dbReference type="AlphaFoldDB" id="A0ABD0L0T7"/>
<gene>
    <name evidence="2" type="ORF">BaRGS_00015845</name>
</gene>
<keyword evidence="3" id="KW-1185">Reference proteome</keyword>
<dbReference type="Proteomes" id="UP001519460">
    <property type="component" value="Unassembled WGS sequence"/>
</dbReference>
<evidence type="ECO:0000256" key="1">
    <source>
        <dbReference type="SAM" id="MobiDB-lite"/>
    </source>
</evidence>
<dbReference type="EMBL" id="JACVVK020000098">
    <property type="protein sequence ID" value="KAK7492898.1"/>
    <property type="molecule type" value="Genomic_DNA"/>
</dbReference>
<feature type="compositionally biased region" description="Polar residues" evidence="1">
    <location>
        <begin position="17"/>
        <end position="32"/>
    </location>
</feature>
<protein>
    <submittedName>
        <fullName evidence="2">Uncharacterized protein</fullName>
    </submittedName>
</protein>
<sequence>MERSSCDTRPPSAFDIQKQSGNQNEASRTQNEAGVRGPTTRLKDSRNEAGAPWTDREAQGPKTRLSQSLSSWQAPDVGRTGADSPLDLSIVRPEAAFS</sequence>
<feature type="region of interest" description="Disordered" evidence="1">
    <location>
        <begin position="1"/>
        <end position="98"/>
    </location>
</feature>